<gene>
    <name evidence="2" type="ORF">ABVK25_005211</name>
</gene>
<dbReference type="Pfam" id="PF20253">
    <property type="entry name" value="DUF6604"/>
    <property type="match status" value="1"/>
</dbReference>
<protein>
    <recommendedName>
        <fullName evidence="1">DUF6604 domain-containing protein</fullName>
    </recommendedName>
</protein>
<evidence type="ECO:0000313" key="2">
    <source>
        <dbReference type="EMBL" id="KAL2054463.1"/>
    </source>
</evidence>
<accession>A0ABR4B9C1</accession>
<name>A0ABR4B9C1_9LECA</name>
<dbReference type="Proteomes" id="UP001590951">
    <property type="component" value="Unassembled WGS sequence"/>
</dbReference>
<dbReference type="EMBL" id="JBHFEH010000015">
    <property type="protein sequence ID" value="KAL2054463.1"/>
    <property type="molecule type" value="Genomic_DNA"/>
</dbReference>
<proteinExistence type="predicted"/>
<comment type="caution">
    <text evidence="2">The sequence shown here is derived from an EMBL/GenBank/DDBJ whole genome shotgun (WGS) entry which is preliminary data.</text>
</comment>
<evidence type="ECO:0000259" key="1">
    <source>
        <dbReference type="Pfam" id="PF20253"/>
    </source>
</evidence>
<dbReference type="InterPro" id="IPR046539">
    <property type="entry name" value="DUF6604"/>
</dbReference>
<reference evidence="2 3" key="1">
    <citation type="submission" date="2024-09" db="EMBL/GenBank/DDBJ databases">
        <title>Rethinking Asexuality: The Enigmatic Case of Functional Sexual Genes in Lepraria (Stereocaulaceae).</title>
        <authorList>
            <person name="Doellman M."/>
            <person name="Sun Y."/>
            <person name="Barcenas-Pena A."/>
            <person name="Lumbsch H.T."/>
            <person name="Grewe F."/>
        </authorList>
    </citation>
    <scope>NUCLEOTIDE SEQUENCE [LARGE SCALE GENOMIC DNA]</scope>
    <source>
        <strain evidence="2 3">Grewe 0041</strain>
    </source>
</reference>
<keyword evidence="3" id="KW-1185">Reference proteome</keyword>
<feature type="domain" description="DUF6604" evidence="1">
    <location>
        <begin position="12"/>
        <end position="154"/>
    </location>
</feature>
<organism evidence="2 3">
    <name type="scientific">Lepraria finkii</name>
    <dbReference type="NCBI Taxonomy" id="1340010"/>
    <lineage>
        <taxon>Eukaryota</taxon>
        <taxon>Fungi</taxon>
        <taxon>Dikarya</taxon>
        <taxon>Ascomycota</taxon>
        <taxon>Pezizomycotina</taxon>
        <taxon>Lecanoromycetes</taxon>
        <taxon>OSLEUM clade</taxon>
        <taxon>Lecanoromycetidae</taxon>
        <taxon>Lecanorales</taxon>
        <taxon>Lecanorineae</taxon>
        <taxon>Stereocaulaceae</taxon>
        <taxon>Lepraria</taxon>
    </lineage>
</organism>
<sequence>MLPEVLYQTYRLYKCDTDCFVSWLSETAIICGHAVRLYPAPIVAASSISDDGPVTTGGVTTGRLKCKARKEAKIATKKAASSRPAPERILAVRQPHQQDCQIQQRVGTAPEPSPIRGLKGLSQLERNVCNAWFQGRELEGEGCNDTHVYSVEVLGGKTWRF</sequence>
<evidence type="ECO:0000313" key="3">
    <source>
        <dbReference type="Proteomes" id="UP001590951"/>
    </source>
</evidence>